<feature type="repeat" description="ANK" evidence="3">
    <location>
        <begin position="58"/>
        <end position="90"/>
    </location>
</feature>
<name>A0ABP4W697_9MICC</name>
<dbReference type="Proteomes" id="UP001501204">
    <property type="component" value="Unassembled WGS sequence"/>
</dbReference>
<keyword evidence="1" id="KW-0677">Repeat</keyword>
<dbReference type="PROSITE" id="PS50088">
    <property type="entry name" value="ANK_REPEAT"/>
    <property type="match status" value="2"/>
</dbReference>
<accession>A0ABP4W697</accession>
<keyword evidence="5" id="KW-1185">Reference proteome</keyword>
<gene>
    <name evidence="4" type="ORF">GCM10009767_03530</name>
</gene>
<evidence type="ECO:0000256" key="3">
    <source>
        <dbReference type="PROSITE-ProRule" id="PRU00023"/>
    </source>
</evidence>
<evidence type="ECO:0000313" key="4">
    <source>
        <dbReference type="EMBL" id="GAA1748001.1"/>
    </source>
</evidence>
<evidence type="ECO:0000256" key="2">
    <source>
        <dbReference type="ARBA" id="ARBA00023043"/>
    </source>
</evidence>
<reference evidence="5" key="1">
    <citation type="journal article" date="2019" name="Int. J. Syst. Evol. Microbiol.">
        <title>The Global Catalogue of Microorganisms (GCM) 10K type strain sequencing project: providing services to taxonomists for standard genome sequencing and annotation.</title>
        <authorList>
            <consortium name="The Broad Institute Genomics Platform"/>
            <consortium name="The Broad Institute Genome Sequencing Center for Infectious Disease"/>
            <person name="Wu L."/>
            <person name="Ma J."/>
        </authorList>
    </citation>
    <scope>NUCLEOTIDE SEQUENCE [LARGE SCALE GENOMIC DNA]</scope>
    <source>
        <strain evidence="5">JCM 14735</strain>
    </source>
</reference>
<dbReference type="PANTHER" id="PTHR24171">
    <property type="entry name" value="ANKYRIN REPEAT DOMAIN-CONTAINING PROTEIN 39-RELATED"/>
    <property type="match status" value="1"/>
</dbReference>
<comment type="caution">
    <text evidence="4">The sequence shown here is derived from an EMBL/GenBank/DDBJ whole genome shotgun (WGS) entry which is preliminary data.</text>
</comment>
<dbReference type="EMBL" id="BAAAOA010000005">
    <property type="protein sequence ID" value="GAA1748001.1"/>
    <property type="molecule type" value="Genomic_DNA"/>
</dbReference>
<dbReference type="PANTHER" id="PTHR24171:SF8">
    <property type="entry name" value="BRCA1-ASSOCIATED RING DOMAIN PROTEIN 1"/>
    <property type="match status" value="1"/>
</dbReference>
<protein>
    <submittedName>
        <fullName evidence="4">Ankyrin repeat domain-containing protein</fullName>
    </submittedName>
</protein>
<dbReference type="SMART" id="SM00248">
    <property type="entry name" value="ANK"/>
    <property type="match status" value="2"/>
</dbReference>
<keyword evidence="2 3" id="KW-0040">ANK repeat</keyword>
<dbReference type="RefSeq" id="WP_344119265.1">
    <property type="nucleotide sequence ID" value="NZ_BAAAOA010000005.1"/>
</dbReference>
<dbReference type="SUPFAM" id="SSF48403">
    <property type="entry name" value="Ankyrin repeat"/>
    <property type="match status" value="1"/>
</dbReference>
<dbReference type="Gene3D" id="1.25.40.20">
    <property type="entry name" value="Ankyrin repeat-containing domain"/>
    <property type="match status" value="1"/>
</dbReference>
<evidence type="ECO:0000256" key="1">
    <source>
        <dbReference type="ARBA" id="ARBA00022737"/>
    </source>
</evidence>
<dbReference type="Pfam" id="PF12796">
    <property type="entry name" value="Ank_2"/>
    <property type="match status" value="1"/>
</dbReference>
<organism evidence="4 5">
    <name type="scientific">Kocuria aegyptia</name>
    <dbReference type="NCBI Taxonomy" id="330943"/>
    <lineage>
        <taxon>Bacteria</taxon>
        <taxon>Bacillati</taxon>
        <taxon>Actinomycetota</taxon>
        <taxon>Actinomycetes</taxon>
        <taxon>Micrococcales</taxon>
        <taxon>Micrococcaceae</taxon>
        <taxon>Kocuria</taxon>
    </lineage>
</organism>
<proteinExistence type="predicted"/>
<dbReference type="InterPro" id="IPR002110">
    <property type="entry name" value="Ankyrin_rpt"/>
</dbReference>
<evidence type="ECO:0000313" key="5">
    <source>
        <dbReference type="Proteomes" id="UP001501204"/>
    </source>
</evidence>
<feature type="repeat" description="ANK" evidence="3">
    <location>
        <begin position="91"/>
        <end position="123"/>
    </location>
</feature>
<dbReference type="InterPro" id="IPR036770">
    <property type="entry name" value="Ankyrin_rpt-contain_sf"/>
</dbReference>
<dbReference type="PROSITE" id="PS50297">
    <property type="entry name" value="ANK_REP_REGION"/>
    <property type="match status" value="2"/>
</dbReference>
<sequence length="147" mass="15776">MTENPQQPHQPQDQAAPQLTEDEMAYVLSLFEMARTGDTESLLPAVRAGVPVNLTNGKGDTLLILAAYHQREDTVAALLEAGADPDRVNDNGQTALMSAVFRGNGTIVRTLLEAGASQTAGAHSALDFARVFERTDLIPVLEEYGAR</sequence>